<evidence type="ECO:0000313" key="2">
    <source>
        <dbReference type="Proteomes" id="UP000595663"/>
    </source>
</evidence>
<sequence length="159" mass="17941">MYSDNRFLKPVGFSFAQRSAVLSSMLKHSTLGAVLLAILLVYPSAYATDYFENYSGFKQALTQALQSSGDVSKKPGAVSIMLKYNDSLVSYEYQHWQVKPESVCYSVKYCNEAKYSRCMDRADEFFHQTCEDLKQEGLAQPRAAEYQKLYCSAAEKLGS</sequence>
<reference evidence="1 2" key="1">
    <citation type="journal article" date="2008" name="Int. J. Syst. Evol. Microbiol.">
        <title>Amphritea japonica sp. nov. and Amphritea balenae sp. nov., isolated from the sediment adjacent to sperm whale carcasses off Kagoshima, Japan.</title>
        <authorList>
            <person name="Miyazaki M."/>
            <person name="Nogi Y."/>
            <person name="Fujiwara Y."/>
            <person name="Kawato M."/>
            <person name="Nagahama T."/>
            <person name="Kubokawa K."/>
            <person name="Horikoshi K."/>
        </authorList>
    </citation>
    <scope>NUCLEOTIDE SEQUENCE [LARGE SCALE GENOMIC DNA]</scope>
    <source>
        <strain evidence="1 2">ATCC BAA-1530</strain>
    </source>
</reference>
<evidence type="ECO:0000313" key="1">
    <source>
        <dbReference type="EMBL" id="BBB27436.1"/>
    </source>
</evidence>
<dbReference type="Proteomes" id="UP000595663">
    <property type="component" value="Chromosome"/>
</dbReference>
<organism evidence="1 2">
    <name type="scientific">Amphritea japonica ATCC BAA-1530</name>
    <dbReference type="NCBI Taxonomy" id="1278309"/>
    <lineage>
        <taxon>Bacteria</taxon>
        <taxon>Pseudomonadati</taxon>
        <taxon>Pseudomonadota</taxon>
        <taxon>Gammaproteobacteria</taxon>
        <taxon>Oceanospirillales</taxon>
        <taxon>Oceanospirillaceae</taxon>
        <taxon>Amphritea</taxon>
    </lineage>
</organism>
<keyword evidence="2" id="KW-1185">Reference proteome</keyword>
<accession>A0A7R6STM3</accession>
<gene>
    <name evidence="1" type="ORF">AMJAP_2850</name>
</gene>
<dbReference type="AlphaFoldDB" id="A0A7R6STM3"/>
<name>A0A7R6STM3_9GAMM</name>
<proteinExistence type="predicted"/>
<dbReference type="OrthoDB" id="6120156at2"/>
<dbReference type="RefSeq" id="WP_019622658.1">
    <property type="nucleotide sequence ID" value="NZ_AP014545.1"/>
</dbReference>
<dbReference type="EMBL" id="AP014545">
    <property type="protein sequence ID" value="BBB27436.1"/>
    <property type="molecule type" value="Genomic_DNA"/>
</dbReference>
<protein>
    <submittedName>
        <fullName evidence="1">Uncharacterized protein</fullName>
    </submittedName>
</protein>
<dbReference type="KEGG" id="ajp:AMJAP_2850"/>